<reference evidence="4" key="1">
    <citation type="submission" date="2017-03" db="EMBL/GenBank/DDBJ databases">
        <title>Phytopthora megakarya and P. palmivora, two closely related causual agents of cacao black pod achieved similar genome size and gene model numbers by different mechanisms.</title>
        <authorList>
            <person name="Ali S."/>
            <person name="Shao J."/>
            <person name="Larry D.J."/>
            <person name="Kronmiller B."/>
            <person name="Shen D."/>
            <person name="Strem M.D."/>
            <person name="Melnick R.L."/>
            <person name="Guiltinan M.J."/>
            <person name="Tyler B.M."/>
            <person name="Meinhardt L.W."/>
            <person name="Bailey B.A."/>
        </authorList>
    </citation>
    <scope>NUCLEOTIDE SEQUENCE [LARGE SCALE GENOMIC DNA]</scope>
    <source>
        <strain evidence="4">zdho120</strain>
    </source>
</reference>
<comment type="caution">
    <text evidence="3">The sequence shown here is derived from an EMBL/GenBank/DDBJ whole genome shotgun (WGS) entry which is preliminary data.</text>
</comment>
<keyword evidence="1" id="KW-0812">Transmembrane</keyword>
<evidence type="ECO:0000256" key="1">
    <source>
        <dbReference type="SAM" id="Phobius"/>
    </source>
</evidence>
<proteinExistence type="predicted"/>
<name>A0A225V2K8_9STRA</name>
<keyword evidence="1" id="KW-1133">Transmembrane helix</keyword>
<feature type="signal peptide" evidence="2">
    <location>
        <begin position="1"/>
        <end position="15"/>
    </location>
</feature>
<accession>A0A225V2K8</accession>
<dbReference type="EMBL" id="NBNE01008220">
    <property type="protein sequence ID" value="OWY99730.1"/>
    <property type="molecule type" value="Genomic_DNA"/>
</dbReference>
<feature type="transmembrane region" description="Helical" evidence="1">
    <location>
        <begin position="485"/>
        <end position="502"/>
    </location>
</feature>
<keyword evidence="2" id="KW-0732">Signal</keyword>
<evidence type="ECO:0000256" key="2">
    <source>
        <dbReference type="SAM" id="SignalP"/>
    </source>
</evidence>
<dbReference type="OrthoDB" id="76265at2759"/>
<dbReference type="Pfam" id="PF11397">
    <property type="entry name" value="GlcNAc"/>
    <property type="match status" value="1"/>
</dbReference>
<feature type="chain" id="PRO_5012895054" description="GlcNac transferase" evidence="2">
    <location>
        <begin position="16"/>
        <end position="525"/>
    </location>
</feature>
<dbReference type="STRING" id="4795.A0A225V2K8"/>
<organism evidence="3 4">
    <name type="scientific">Phytophthora megakarya</name>
    <dbReference type="NCBI Taxonomy" id="4795"/>
    <lineage>
        <taxon>Eukaryota</taxon>
        <taxon>Sar</taxon>
        <taxon>Stramenopiles</taxon>
        <taxon>Oomycota</taxon>
        <taxon>Peronosporomycetes</taxon>
        <taxon>Peronosporales</taxon>
        <taxon>Peronosporaceae</taxon>
        <taxon>Phytophthora</taxon>
    </lineage>
</organism>
<evidence type="ECO:0008006" key="5">
    <source>
        <dbReference type="Google" id="ProtNLM"/>
    </source>
</evidence>
<keyword evidence="1" id="KW-0472">Membrane</keyword>
<dbReference type="AlphaFoldDB" id="A0A225V2K8"/>
<evidence type="ECO:0000313" key="4">
    <source>
        <dbReference type="Proteomes" id="UP000198211"/>
    </source>
</evidence>
<gene>
    <name evidence="3" type="ORF">PHMEG_00029225</name>
</gene>
<dbReference type="PANTHER" id="PTHR34496">
    <property type="entry name" value="GLCNAC TRANSFERASE-RELATED"/>
    <property type="match status" value="1"/>
</dbReference>
<sequence>MRILCLALSLALVAANKYGANPIVNVLGTTQYLDLDPSVQHIPLAPFDASLRPPPAKIPKSFEIHIGSSVFRDGYRCGKTLFTALKRAVYPDRLKFGILEQLVDGDPQCVEEYCKMAQIEWPDYPHCRYKENIQVTIRPAAEASGCTTARHQQQEMIGDEEFCLQVDGHSIFTNGWDEIMLEEWKKIDNEMAVLTVYPHDVHDFVAENGDNNAPEWIPHLCTTIKGSNGLTRIVGASIKRNAEFPQMTALWGGGLSFSKCHAERNVPVDSHTPWLWDGEEFLRSADYWTHGYDLYSPSRLGNVMYHNYSKKPASFWESPVDPAVKALDTEMTHNRVRLRVGLGFKGPVDGFELDKYKFGTARTFQQFMKFANMTFDGWMNETNSCGQLHWVPYSNATEVEDIVGGGWKMQALSAAAPAHVAFPTPMQHVPTRVARVMEEMAEEEAEDGVKQRFVSAHMKNGAGIGDEKPQQFRQGPQYRRRRSNVPAWGLLGVVVVALFVTLSNDSKSKAIRQACVARAPHMSHD</sequence>
<dbReference type="InterPro" id="IPR021067">
    <property type="entry name" value="Glycosyltransferase"/>
</dbReference>
<dbReference type="Proteomes" id="UP000198211">
    <property type="component" value="Unassembled WGS sequence"/>
</dbReference>
<protein>
    <recommendedName>
        <fullName evidence="5">GlcNac transferase</fullName>
    </recommendedName>
</protein>
<evidence type="ECO:0000313" key="3">
    <source>
        <dbReference type="EMBL" id="OWY99730.1"/>
    </source>
</evidence>
<keyword evidence="4" id="KW-1185">Reference proteome</keyword>
<dbReference type="PANTHER" id="PTHR34496:SF6">
    <property type="entry name" value="GLYCOSYLTRANSFERASE 2-LIKE DOMAIN-CONTAINING PROTEIN"/>
    <property type="match status" value="1"/>
</dbReference>